<dbReference type="GO" id="GO:0050661">
    <property type="term" value="F:NADP binding"/>
    <property type="evidence" value="ECO:0007669"/>
    <property type="project" value="InterPro"/>
</dbReference>
<dbReference type="SUPFAM" id="SSF53223">
    <property type="entry name" value="Aminoacid dehydrogenase-like, N-terminal domain"/>
    <property type="match status" value="1"/>
</dbReference>
<dbReference type="InterPro" id="IPR046346">
    <property type="entry name" value="Aminoacid_DH-like_N_sf"/>
</dbReference>
<feature type="binding site" evidence="8">
    <location>
        <position position="214"/>
    </location>
    <ligand>
        <name>NADP(+)</name>
        <dbReference type="ChEBI" id="CHEBI:58349"/>
    </ligand>
</feature>
<dbReference type="PANTHER" id="PTHR21089:SF1">
    <property type="entry name" value="BIFUNCTIONAL 3-DEHYDROQUINATE DEHYDRATASE_SHIKIMATE DEHYDROGENASE, CHLOROPLASTIC"/>
    <property type="match status" value="1"/>
</dbReference>
<comment type="caution">
    <text evidence="8">Lacks conserved residue(s) required for the propagation of feature annotation.</text>
</comment>
<gene>
    <name evidence="8" type="primary">aroE</name>
    <name evidence="11" type="ORF">XJ32_11285</name>
</gene>
<evidence type="ECO:0000256" key="5">
    <source>
        <dbReference type="ARBA" id="ARBA00023002"/>
    </source>
</evidence>
<dbReference type="Proteomes" id="UP000188298">
    <property type="component" value="Chromosome"/>
</dbReference>
<comment type="pathway">
    <text evidence="1 8">Metabolic intermediate biosynthesis; chorismate biosynthesis; chorismate from D-erythrose 4-phosphate and phosphoenolpyruvate: step 4/7.</text>
</comment>
<feature type="binding site" evidence="8">
    <location>
        <position position="93"/>
    </location>
    <ligand>
        <name>shikimate</name>
        <dbReference type="ChEBI" id="CHEBI:36208"/>
    </ligand>
</feature>
<dbReference type="InterPro" id="IPR013708">
    <property type="entry name" value="Shikimate_DH-bd_N"/>
</dbReference>
<comment type="function">
    <text evidence="8">Involved in the biosynthesis of the chorismate, which leads to the biosynthesis of aromatic amino acids. Catalyzes the reversible NADPH linked reduction of 3-dehydroshikimate (DHSA) to yield shikimate (SA).</text>
</comment>
<evidence type="ECO:0000256" key="2">
    <source>
        <dbReference type="ARBA" id="ARBA00012962"/>
    </source>
</evidence>
<evidence type="ECO:0000256" key="7">
    <source>
        <dbReference type="ARBA" id="ARBA00049442"/>
    </source>
</evidence>
<dbReference type="Gene3D" id="3.40.50.10860">
    <property type="entry name" value="Leucine Dehydrogenase, chain A, domain 1"/>
    <property type="match status" value="1"/>
</dbReference>
<proteinExistence type="inferred from homology"/>
<dbReference type="InterPro" id="IPR011342">
    <property type="entry name" value="Shikimate_DH"/>
</dbReference>
<evidence type="ECO:0000259" key="10">
    <source>
        <dbReference type="Pfam" id="PF08501"/>
    </source>
</evidence>
<keyword evidence="6 8" id="KW-0057">Aromatic amino acid biosynthesis</keyword>
<keyword evidence="4 8" id="KW-0521">NADP</keyword>
<feature type="binding site" evidence="8">
    <location>
        <position position="216"/>
    </location>
    <ligand>
        <name>shikimate</name>
        <dbReference type="ChEBI" id="CHEBI:36208"/>
    </ligand>
</feature>
<dbReference type="NCBIfam" id="NF001316">
    <property type="entry name" value="PRK00258.2-5"/>
    <property type="match status" value="1"/>
</dbReference>
<dbReference type="CDD" id="cd01065">
    <property type="entry name" value="NAD_bind_Shikimate_DH"/>
    <property type="match status" value="1"/>
</dbReference>
<feature type="binding site" evidence="8">
    <location>
        <begin position="128"/>
        <end position="132"/>
    </location>
    <ligand>
        <name>NADP(+)</name>
        <dbReference type="ChEBI" id="CHEBI:58349"/>
    </ligand>
</feature>
<feature type="binding site" evidence="8">
    <location>
        <position position="108"/>
    </location>
    <ligand>
        <name>shikimate</name>
        <dbReference type="ChEBI" id="CHEBI:36208"/>
    </ligand>
</feature>
<evidence type="ECO:0000259" key="9">
    <source>
        <dbReference type="Pfam" id="PF01488"/>
    </source>
</evidence>
<feature type="binding site" evidence="8">
    <location>
        <position position="68"/>
    </location>
    <ligand>
        <name>shikimate</name>
        <dbReference type="ChEBI" id="CHEBI:36208"/>
    </ligand>
</feature>
<comment type="catalytic activity">
    <reaction evidence="7 8">
        <text>shikimate + NADP(+) = 3-dehydroshikimate + NADPH + H(+)</text>
        <dbReference type="Rhea" id="RHEA:17737"/>
        <dbReference type="ChEBI" id="CHEBI:15378"/>
        <dbReference type="ChEBI" id="CHEBI:16630"/>
        <dbReference type="ChEBI" id="CHEBI:36208"/>
        <dbReference type="ChEBI" id="CHEBI:57783"/>
        <dbReference type="ChEBI" id="CHEBI:58349"/>
        <dbReference type="EC" id="1.1.1.25"/>
    </reaction>
</comment>
<feature type="binding site" evidence="8">
    <location>
        <position position="243"/>
    </location>
    <ligand>
        <name>shikimate</name>
        <dbReference type="ChEBI" id="CHEBI:36208"/>
    </ligand>
</feature>
<dbReference type="NCBIfam" id="TIGR00507">
    <property type="entry name" value="aroE"/>
    <property type="match status" value="1"/>
</dbReference>
<feature type="binding site" evidence="8">
    <location>
        <begin position="20"/>
        <end position="22"/>
    </location>
    <ligand>
        <name>shikimate</name>
        <dbReference type="ChEBI" id="CHEBI:36208"/>
    </ligand>
</feature>
<dbReference type="GO" id="GO:0004764">
    <property type="term" value="F:shikimate 3-dehydrogenase (NADP+) activity"/>
    <property type="evidence" value="ECO:0007669"/>
    <property type="project" value="UniProtKB-UniRule"/>
</dbReference>
<dbReference type="InterPro" id="IPR036291">
    <property type="entry name" value="NAD(P)-bd_dom_sf"/>
</dbReference>
<keyword evidence="5 8" id="KW-0560">Oxidoreductase</keyword>
<feature type="active site" description="Proton acceptor" evidence="8">
    <location>
        <position position="72"/>
    </location>
</feature>
<keyword evidence="3 8" id="KW-0028">Amino-acid biosynthesis</keyword>
<dbReference type="InterPro" id="IPR022893">
    <property type="entry name" value="Shikimate_DH_fam"/>
</dbReference>
<evidence type="ECO:0000256" key="4">
    <source>
        <dbReference type="ARBA" id="ARBA00022857"/>
    </source>
</evidence>
<dbReference type="GO" id="GO:0009423">
    <property type="term" value="P:chorismate biosynthetic process"/>
    <property type="evidence" value="ECO:0007669"/>
    <property type="project" value="UniProtKB-UniRule"/>
</dbReference>
<dbReference type="GO" id="GO:0005829">
    <property type="term" value="C:cytosol"/>
    <property type="evidence" value="ECO:0007669"/>
    <property type="project" value="TreeGrafter"/>
</dbReference>
<dbReference type="HAMAP" id="MF_00222">
    <property type="entry name" value="Shikimate_DH_AroE"/>
    <property type="match status" value="1"/>
</dbReference>
<dbReference type="Pfam" id="PF08501">
    <property type="entry name" value="Shikimate_dh_N"/>
    <property type="match status" value="1"/>
</dbReference>
<accession>A0A1Q2LKJ8</accession>
<dbReference type="GO" id="GO:0009073">
    <property type="term" value="P:aromatic amino acid family biosynthetic process"/>
    <property type="evidence" value="ECO:0007669"/>
    <property type="project" value="UniProtKB-KW"/>
</dbReference>
<dbReference type="GO" id="GO:0019632">
    <property type="term" value="P:shikimate metabolic process"/>
    <property type="evidence" value="ECO:0007669"/>
    <property type="project" value="InterPro"/>
</dbReference>
<feature type="domain" description="Shikimate dehydrogenase substrate binding N-terminal" evidence="10">
    <location>
        <begin position="12"/>
        <end position="95"/>
    </location>
</feature>
<feature type="domain" description="Quinate/shikimate 5-dehydrogenase/glutamyl-tRNA reductase" evidence="9">
    <location>
        <begin position="117"/>
        <end position="189"/>
    </location>
</feature>
<dbReference type="UniPathway" id="UPA00053">
    <property type="reaction ID" value="UER00087"/>
</dbReference>
<dbReference type="SUPFAM" id="SSF51735">
    <property type="entry name" value="NAD(P)-binding Rossmann-fold domains"/>
    <property type="match status" value="1"/>
</dbReference>
<evidence type="ECO:0000256" key="1">
    <source>
        <dbReference type="ARBA" id="ARBA00004871"/>
    </source>
</evidence>
<feature type="binding site" evidence="8">
    <location>
        <position position="236"/>
    </location>
    <ligand>
        <name>NADP(+)</name>
        <dbReference type="ChEBI" id="CHEBI:58349"/>
    </ligand>
</feature>
<evidence type="ECO:0000256" key="3">
    <source>
        <dbReference type="ARBA" id="ARBA00022605"/>
    </source>
</evidence>
<dbReference type="AlphaFoldDB" id="A0A1Q2LKJ8"/>
<dbReference type="KEGG" id="hbl:XJ32_11285"/>
<evidence type="ECO:0000313" key="12">
    <source>
        <dbReference type="Proteomes" id="UP000188298"/>
    </source>
</evidence>
<evidence type="ECO:0000313" key="11">
    <source>
        <dbReference type="EMBL" id="AQQ60562.1"/>
    </source>
</evidence>
<comment type="similarity">
    <text evidence="8">Belongs to the shikimate dehydrogenase family.</text>
</comment>
<evidence type="ECO:0000256" key="6">
    <source>
        <dbReference type="ARBA" id="ARBA00023141"/>
    </source>
</evidence>
<dbReference type="InterPro" id="IPR006151">
    <property type="entry name" value="Shikm_DH/Glu-tRNA_Rdtase"/>
</dbReference>
<organism evidence="11 12">
    <name type="scientific">Helicobacter bilis</name>
    <dbReference type="NCBI Taxonomy" id="37372"/>
    <lineage>
        <taxon>Bacteria</taxon>
        <taxon>Pseudomonadati</taxon>
        <taxon>Campylobacterota</taxon>
        <taxon>Epsilonproteobacteria</taxon>
        <taxon>Campylobacterales</taxon>
        <taxon>Helicobacteraceae</taxon>
        <taxon>Helicobacter</taxon>
    </lineage>
</organism>
<comment type="subunit">
    <text evidence="8">Homodimer.</text>
</comment>
<evidence type="ECO:0000256" key="8">
    <source>
        <dbReference type="HAMAP-Rule" id="MF_00222"/>
    </source>
</evidence>
<name>A0A1Q2LKJ8_9HELI</name>
<protein>
    <recommendedName>
        <fullName evidence="2 8">Shikimate dehydrogenase (NADP(+))</fullName>
        <shortName evidence="8">SDH</shortName>
        <ecNumber evidence="2 8">1.1.1.25</ecNumber>
    </recommendedName>
</protein>
<dbReference type="GO" id="GO:0008652">
    <property type="term" value="P:amino acid biosynthetic process"/>
    <property type="evidence" value="ECO:0007669"/>
    <property type="project" value="UniProtKB-KW"/>
</dbReference>
<dbReference type="Gene3D" id="3.40.50.720">
    <property type="entry name" value="NAD(P)-binding Rossmann-like Domain"/>
    <property type="match status" value="1"/>
</dbReference>
<dbReference type="RefSeq" id="WP_077389889.1">
    <property type="nucleotide sequence ID" value="NZ_CP019645.1"/>
</dbReference>
<dbReference type="Pfam" id="PF01488">
    <property type="entry name" value="Shikimate_DH"/>
    <property type="match status" value="1"/>
</dbReference>
<sequence>MQNTQQLKLLAVIGNPIKHSLSPLMHNYALQKLGLNSFYTRFCLPQDIDSSHLADFILSSDLAGVNVTLPFKETCFRALDSIQGIANEICAVNTIVRKNDKLIGYNTDAEGFYHAIKSHNPKHVLLLGAGGSARSIATILFRKNINLTIANRSTEKLAYFSQFGETLSFADLGGKTECYDIIVNATSASVKGVLPMQEEILIPLLQQSRLAYDLMYQAGDTLFCALAKHYTQALDGKAMLVYQGALALMYFHDMEIQDMQFKHIAKIMAEALKVSL</sequence>
<dbReference type="PANTHER" id="PTHR21089">
    <property type="entry name" value="SHIKIMATE DEHYDROGENASE"/>
    <property type="match status" value="1"/>
</dbReference>
<dbReference type="EMBL" id="CP019645">
    <property type="protein sequence ID" value="AQQ60562.1"/>
    <property type="molecule type" value="Genomic_DNA"/>
</dbReference>
<dbReference type="EC" id="1.1.1.25" evidence="2 8"/>
<reference evidence="11 12" key="1">
    <citation type="submission" date="2017-02" db="EMBL/GenBank/DDBJ databases">
        <title>Whole genome sequencing of Helicobacter bilis strain AAQJH.</title>
        <authorList>
            <person name="Conlan S."/>
            <person name="Thomas P.J."/>
            <person name="Mullikin J."/>
            <person name="Palmore T.N."/>
            <person name="Frank K.M."/>
            <person name="Segre J.A."/>
        </authorList>
    </citation>
    <scope>NUCLEOTIDE SEQUENCE [LARGE SCALE GENOMIC DNA]</scope>
    <source>
        <strain evidence="11 12">AAQJH</strain>
    </source>
</reference>